<evidence type="ECO:0000313" key="1">
    <source>
        <dbReference type="EMBL" id="KAF6159007.1"/>
    </source>
</evidence>
<proteinExistence type="predicted"/>
<organism evidence="1 2">
    <name type="scientific">Kingdonia uniflora</name>
    <dbReference type="NCBI Taxonomy" id="39325"/>
    <lineage>
        <taxon>Eukaryota</taxon>
        <taxon>Viridiplantae</taxon>
        <taxon>Streptophyta</taxon>
        <taxon>Embryophyta</taxon>
        <taxon>Tracheophyta</taxon>
        <taxon>Spermatophyta</taxon>
        <taxon>Magnoliopsida</taxon>
        <taxon>Ranunculales</taxon>
        <taxon>Circaeasteraceae</taxon>
        <taxon>Kingdonia</taxon>
    </lineage>
</organism>
<gene>
    <name evidence="1" type="ORF">GIB67_042088</name>
</gene>
<evidence type="ECO:0000313" key="2">
    <source>
        <dbReference type="Proteomes" id="UP000541444"/>
    </source>
</evidence>
<keyword evidence="2" id="KW-1185">Reference proteome</keyword>
<sequence length="66" mass="7545">MVKYLVIMLLSDGEECLRELLTQPWLGLSEFSSASSCLDLQIKSTVSITYLYPKLLYTKPKLWSSL</sequence>
<dbReference type="AlphaFoldDB" id="A0A7J7MW08"/>
<comment type="caution">
    <text evidence="1">The sequence shown here is derived from an EMBL/GenBank/DDBJ whole genome shotgun (WGS) entry which is preliminary data.</text>
</comment>
<dbReference type="Proteomes" id="UP000541444">
    <property type="component" value="Unassembled WGS sequence"/>
</dbReference>
<reference evidence="1 2" key="1">
    <citation type="journal article" date="2020" name="IScience">
        <title>Genome Sequencing of the Endangered Kingdonia uniflora (Circaeasteraceae, Ranunculales) Reveals Potential Mechanisms of Evolutionary Specialization.</title>
        <authorList>
            <person name="Sun Y."/>
            <person name="Deng T."/>
            <person name="Zhang A."/>
            <person name="Moore M.J."/>
            <person name="Landis J.B."/>
            <person name="Lin N."/>
            <person name="Zhang H."/>
            <person name="Zhang X."/>
            <person name="Huang J."/>
            <person name="Zhang X."/>
            <person name="Sun H."/>
            <person name="Wang H."/>
        </authorList>
    </citation>
    <scope>NUCLEOTIDE SEQUENCE [LARGE SCALE GENOMIC DNA]</scope>
    <source>
        <strain evidence="1">TB1705</strain>
        <tissue evidence="1">Leaf</tissue>
    </source>
</reference>
<dbReference type="EMBL" id="JACGCM010001210">
    <property type="protein sequence ID" value="KAF6159007.1"/>
    <property type="molecule type" value="Genomic_DNA"/>
</dbReference>
<accession>A0A7J7MW08</accession>
<name>A0A7J7MW08_9MAGN</name>
<protein>
    <submittedName>
        <fullName evidence="1">Uncharacterized protein</fullName>
    </submittedName>
</protein>